<dbReference type="HAMAP" id="MF_00095">
    <property type="entry name" value="SfsA"/>
    <property type="match status" value="1"/>
</dbReference>
<feature type="domain" description="SfsA N-terminal OB" evidence="3">
    <location>
        <begin position="25"/>
        <end position="86"/>
    </location>
</feature>
<dbReference type="CDD" id="cd22359">
    <property type="entry name" value="SfsA-like_bacterial"/>
    <property type="match status" value="1"/>
</dbReference>
<dbReference type="STRING" id="1229727.Ga0080559_TMP2335"/>
<dbReference type="Gene3D" id="3.40.1350.60">
    <property type="match status" value="1"/>
</dbReference>
<dbReference type="KEGG" id="tpro:Ga0080559_TMP2335"/>
<proteinExistence type="inferred from homology"/>
<keyword evidence="5" id="KW-1185">Reference proteome</keyword>
<dbReference type="GO" id="GO:0003677">
    <property type="term" value="F:DNA binding"/>
    <property type="evidence" value="ECO:0007669"/>
    <property type="project" value="InterPro"/>
</dbReference>
<evidence type="ECO:0000256" key="1">
    <source>
        <dbReference type="HAMAP-Rule" id="MF_00095"/>
    </source>
</evidence>
<protein>
    <recommendedName>
        <fullName evidence="1">Sugar fermentation stimulation protein homolog</fullName>
    </recommendedName>
</protein>
<dbReference type="Gene3D" id="2.40.50.580">
    <property type="match status" value="1"/>
</dbReference>
<dbReference type="Proteomes" id="UP000186559">
    <property type="component" value="Chromosome"/>
</dbReference>
<reference evidence="4 5" key="1">
    <citation type="submission" date="2016-03" db="EMBL/GenBank/DDBJ databases">
        <title>Deep-sea bacteria in the southern Pacific.</title>
        <authorList>
            <person name="Tang K."/>
        </authorList>
    </citation>
    <scope>NUCLEOTIDE SEQUENCE [LARGE SCALE GENOMIC DNA]</scope>
    <source>
        <strain evidence="4 5">JLT2016</strain>
    </source>
</reference>
<evidence type="ECO:0000313" key="4">
    <source>
        <dbReference type="EMBL" id="APX23131.1"/>
    </source>
</evidence>
<organism evidence="4 5">
    <name type="scientific">Salipiger profundus</name>
    <dbReference type="NCBI Taxonomy" id="1229727"/>
    <lineage>
        <taxon>Bacteria</taxon>
        <taxon>Pseudomonadati</taxon>
        <taxon>Pseudomonadota</taxon>
        <taxon>Alphaproteobacteria</taxon>
        <taxon>Rhodobacterales</taxon>
        <taxon>Roseobacteraceae</taxon>
        <taxon>Salipiger</taxon>
    </lineage>
</organism>
<gene>
    <name evidence="1" type="primary">sfsA</name>
    <name evidence="4" type="ORF">Ga0080559_TMP2335</name>
</gene>
<dbReference type="Pfam" id="PF03749">
    <property type="entry name" value="SfsA"/>
    <property type="match status" value="1"/>
</dbReference>
<dbReference type="PANTHER" id="PTHR30545">
    <property type="entry name" value="SUGAR FERMENTATION STIMULATION PROTEIN A"/>
    <property type="match status" value="1"/>
</dbReference>
<accession>A0A1U7D4P8</accession>
<dbReference type="NCBIfam" id="TIGR00230">
    <property type="entry name" value="sfsA"/>
    <property type="match status" value="1"/>
</dbReference>
<dbReference type="InterPro" id="IPR041465">
    <property type="entry name" value="SfsA_N"/>
</dbReference>
<evidence type="ECO:0000313" key="5">
    <source>
        <dbReference type="Proteomes" id="UP000186559"/>
    </source>
</evidence>
<dbReference type="Pfam" id="PF17746">
    <property type="entry name" value="SfsA_N"/>
    <property type="match status" value="1"/>
</dbReference>
<evidence type="ECO:0000259" key="2">
    <source>
        <dbReference type="Pfam" id="PF03749"/>
    </source>
</evidence>
<name>A0A1U7D4P8_9RHOB</name>
<comment type="similarity">
    <text evidence="1">Belongs to the SfsA family.</text>
</comment>
<dbReference type="InterPro" id="IPR005224">
    <property type="entry name" value="SfsA"/>
</dbReference>
<feature type="domain" description="Sugar fermentation stimulation protein C-terminal" evidence="2">
    <location>
        <begin position="96"/>
        <end position="237"/>
    </location>
</feature>
<dbReference type="InterPro" id="IPR040452">
    <property type="entry name" value="SfsA_C"/>
</dbReference>
<sequence>MALHWQWYRAAVMRFQTPLIPATLLRRYKRFLADARLDDGREITAHVANPGSMMGLKDEGLRIWLEPNDDPKRKLKYAWRLVEHETGAFTGVDTGVPNRMLRAALQDRRVPGLEGYTRVRPEVKYGENSRIDFLLSGEGRPDAPDAYVEVKSVTLSRTPGLAEFPDSVTARGAKHLAELAAMARAGHRAVILYLVQRTDCSAVTLAADIDPTYAAGFAEATAQGVEVLAFDCAIDPGGVSLKGPLPFHAP</sequence>
<dbReference type="EMBL" id="CP014796">
    <property type="protein sequence ID" value="APX23131.1"/>
    <property type="molecule type" value="Genomic_DNA"/>
</dbReference>
<dbReference type="AlphaFoldDB" id="A0A1U7D4P8"/>
<dbReference type="PANTHER" id="PTHR30545:SF2">
    <property type="entry name" value="SUGAR FERMENTATION STIMULATION PROTEIN A"/>
    <property type="match status" value="1"/>
</dbReference>
<evidence type="ECO:0000259" key="3">
    <source>
        <dbReference type="Pfam" id="PF17746"/>
    </source>
</evidence>